<dbReference type="RefSeq" id="WP_008857832.1">
    <property type="nucleotide sequence ID" value="NZ_AZEB01000002.1"/>
</dbReference>
<keyword evidence="4" id="KW-1185">Reference proteome</keyword>
<feature type="compositionally biased region" description="Basic and acidic residues" evidence="1">
    <location>
        <begin position="70"/>
        <end position="82"/>
    </location>
</feature>
<evidence type="ECO:0000313" key="3">
    <source>
        <dbReference type="EMBL" id="KRL23046.1"/>
    </source>
</evidence>
<feature type="region of interest" description="Disordered" evidence="1">
    <location>
        <begin position="1"/>
        <end position="21"/>
    </location>
</feature>
<keyword evidence="2" id="KW-1133">Transmembrane helix</keyword>
<dbReference type="EMBL" id="AZEB01000002">
    <property type="protein sequence ID" value="KRL23046.1"/>
    <property type="molecule type" value="Genomic_DNA"/>
</dbReference>
<name>A0A0R1NSI8_9LACO</name>
<evidence type="ECO:0000256" key="1">
    <source>
        <dbReference type="SAM" id="MobiDB-lite"/>
    </source>
</evidence>
<keyword evidence="2" id="KW-0812">Transmembrane</keyword>
<dbReference type="PATRIC" id="fig|1423766.4.peg.1114"/>
<evidence type="ECO:0008006" key="5">
    <source>
        <dbReference type="Google" id="ProtNLM"/>
    </source>
</evidence>
<gene>
    <name evidence="3" type="ORF">FC98_GL001080</name>
</gene>
<reference evidence="3 4" key="1">
    <citation type="journal article" date="2015" name="Genome Announc.">
        <title>Expanding the biotechnology potential of lactobacilli through comparative genomics of 213 strains and associated genera.</title>
        <authorList>
            <person name="Sun Z."/>
            <person name="Harris H.M."/>
            <person name="McCann A."/>
            <person name="Guo C."/>
            <person name="Argimon S."/>
            <person name="Zhang W."/>
            <person name="Yang X."/>
            <person name="Jeffery I.B."/>
            <person name="Cooney J.C."/>
            <person name="Kagawa T.F."/>
            <person name="Liu W."/>
            <person name="Song Y."/>
            <person name="Salvetti E."/>
            <person name="Wrobel A."/>
            <person name="Rasinkangas P."/>
            <person name="Parkhill J."/>
            <person name="Rea M.C."/>
            <person name="O'Sullivan O."/>
            <person name="Ritari J."/>
            <person name="Douillard F.P."/>
            <person name="Paul Ross R."/>
            <person name="Yang R."/>
            <person name="Briner A.E."/>
            <person name="Felis G.E."/>
            <person name="de Vos W.M."/>
            <person name="Barrangou R."/>
            <person name="Klaenhammer T.R."/>
            <person name="Caufield P.W."/>
            <person name="Cui Y."/>
            <person name="Zhang H."/>
            <person name="O'Toole P.W."/>
        </authorList>
    </citation>
    <scope>NUCLEOTIDE SEQUENCE [LARGE SCALE GENOMIC DNA]</scope>
    <source>
        <strain evidence="3 4">DSM 19906</strain>
    </source>
</reference>
<dbReference type="Proteomes" id="UP000051439">
    <property type="component" value="Unassembled WGS sequence"/>
</dbReference>
<comment type="caution">
    <text evidence="3">The sequence shown here is derived from an EMBL/GenBank/DDBJ whole genome shotgun (WGS) entry which is preliminary data.</text>
</comment>
<proteinExistence type="predicted"/>
<evidence type="ECO:0000256" key="2">
    <source>
        <dbReference type="SAM" id="Phobius"/>
    </source>
</evidence>
<dbReference type="AlphaFoldDB" id="A0A0R1NSI8"/>
<keyword evidence="2" id="KW-0472">Membrane</keyword>
<evidence type="ECO:0000313" key="4">
    <source>
        <dbReference type="Proteomes" id="UP000051439"/>
    </source>
</evidence>
<sequence length="204" mass="23483">MNRHDNEPRYKKYDFNSEQDRRRQRRKQYSGWWFALLILIVAIGLAFSINWLVTRNDHKQGTSTASISKTVDKSKKVTDQNDSKGNLTKKVEDNRVSAFSDKLETAKENGLTPQEQGQLQSSINNEKNKAVKTRQQQLLNRVRAKPRPAKPKAADPFATTHTFSSVNDAKNWANATKQQWLKDGYVNYTITSNGQGYYVLKFIK</sequence>
<organism evidence="3 4">
    <name type="scientific">Lentilactobacillus kisonensis DSM 19906 = JCM 15041</name>
    <dbReference type="NCBI Taxonomy" id="1423766"/>
    <lineage>
        <taxon>Bacteria</taxon>
        <taxon>Bacillati</taxon>
        <taxon>Bacillota</taxon>
        <taxon>Bacilli</taxon>
        <taxon>Lactobacillales</taxon>
        <taxon>Lactobacillaceae</taxon>
        <taxon>Lentilactobacillus</taxon>
    </lineage>
</organism>
<feature type="transmembrane region" description="Helical" evidence="2">
    <location>
        <begin position="31"/>
        <end position="53"/>
    </location>
</feature>
<protein>
    <recommendedName>
        <fullName evidence="5">Streptococcal hemagglutinin protein</fullName>
    </recommendedName>
</protein>
<feature type="region of interest" description="Disordered" evidence="1">
    <location>
        <begin position="59"/>
        <end position="93"/>
    </location>
</feature>
<accession>A0A0R1NSI8</accession>